<feature type="transmembrane region" description="Helical" evidence="7">
    <location>
        <begin position="44"/>
        <end position="66"/>
    </location>
</feature>
<accession>A0A9X2KB19</accession>
<dbReference type="Proteomes" id="UP001139722">
    <property type="component" value="Unassembled WGS sequence"/>
</dbReference>
<dbReference type="PANTHER" id="PTHR32243">
    <property type="entry name" value="MALTOSE TRANSPORT SYSTEM PERMEASE-RELATED"/>
    <property type="match status" value="1"/>
</dbReference>
<dbReference type="PANTHER" id="PTHR32243:SF18">
    <property type="entry name" value="INNER MEMBRANE ABC TRANSPORTER PERMEASE PROTEIN YCJP"/>
    <property type="match status" value="1"/>
</dbReference>
<keyword evidence="6 7" id="KW-0472">Membrane</keyword>
<evidence type="ECO:0000313" key="11">
    <source>
        <dbReference type="Proteomes" id="UP001139722"/>
    </source>
</evidence>
<comment type="subcellular location">
    <subcellularLocation>
        <location evidence="1 7">Cell membrane</location>
        <topology evidence="1 7">Multi-pass membrane protein</topology>
    </subcellularLocation>
</comment>
<evidence type="ECO:0000313" key="10">
    <source>
        <dbReference type="EMBL" id="MCP2370958.1"/>
    </source>
</evidence>
<dbReference type="InterPro" id="IPR050901">
    <property type="entry name" value="BP-dep_ABC_trans_perm"/>
</dbReference>
<feature type="transmembrane region" description="Helical" evidence="7">
    <location>
        <begin position="173"/>
        <end position="200"/>
    </location>
</feature>
<evidence type="ECO:0000256" key="7">
    <source>
        <dbReference type="RuleBase" id="RU363032"/>
    </source>
</evidence>
<dbReference type="PROSITE" id="PS50928">
    <property type="entry name" value="ABC_TM1"/>
    <property type="match status" value="1"/>
</dbReference>
<dbReference type="AlphaFoldDB" id="A0A9X2KB19"/>
<dbReference type="CDD" id="cd06261">
    <property type="entry name" value="TM_PBP2"/>
    <property type="match status" value="1"/>
</dbReference>
<dbReference type="SUPFAM" id="SSF161098">
    <property type="entry name" value="MetI-like"/>
    <property type="match status" value="1"/>
</dbReference>
<keyword evidence="3" id="KW-1003">Cell membrane</keyword>
<evidence type="ECO:0000256" key="5">
    <source>
        <dbReference type="ARBA" id="ARBA00022989"/>
    </source>
</evidence>
<feature type="region of interest" description="Disordered" evidence="8">
    <location>
        <begin position="1"/>
        <end position="39"/>
    </location>
</feature>
<name>A0A9X2KB19_9MICO</name>
<evidence type="ECO:0000256" key="6">
    <source>
        <dbReference type="ARBA" id="ARBA00023136"/>
    </source>
</evidence>
<feature type="domain" description="ABC transmembrane type-1" evidence="9">
    <location>
        <begin position="104"/>
        <end position="296"/>
    </location>
</feature>
<keyword evidence="4 7" id="KW-0812">Transmembrane</keyword>
<evidence type="ECO:0000256" key="1">
    <source>
        <dbReference type="ARBA" id="ARBA00004651"/>
    </source>
</evidence>
<dbReference type="Gene3D" id="1.10.3720.10">
    <property type="entry name" value="MetI-like"/>
    <property type="match status" value="1"/>
</dbReference>
<dbReference type="GO" id="GO:0005886">
    <property type="term" value="C:plasma membrane"/>
    <property type="evidence" value="ECO:0007669"/>
    <property type="project" value="UniProtKB-SubCell"/>
</dbReference>
<keyword evidence="5 7" id="KW-1133">Transmembrane helix</keyword>
<evidence type="ECO:0000259" key="9">
    <source>
        <dbReference type="PROSITE" id="PS50928"/>
    </source>
</evidence>
<sequence>MSTSAPAPTTAPEASGALPPGPDGPGTPRAIPASRRSSRKTRSAAGKAVLVVVLLAFTLFPAFWMLSSAFDAKAGAGGQTLLPREWSLANFEYVLTDGGFDVYLRNSAIVAVVTVLASAVLALLASVAVARFRFKFRTSMLLMILVVQMVPLEALVIPLFVQVRDLQLLNTLLGLMVVYVALSLPFGIWMLRGFVAAVPVELEEAAYLDGASWGRMFRSVLLPLVMPGLVATSVFSFITAWNEFIFAMTLLGGASENYTVAIGLKQFFGEHTNEWGYIMAASTIITVPVMIFFVIVQRRLSSGLVAGAVKG</sequence>
<reference evidence="10" key="1">
    <citation type="submission" date="2022-06" db="EMBL/GenBank/DDBJ databases">
        <title>Sequencing the genomes of 1000 actinobacteria strains.</title>
        <authorList>
            <person name="Klenk H.-P."/>
        </authorList>
    </citation>
    <scope>NUCLEOTIDE SEQUENCE</scope>
    <source>
        <strain evidence="10">DSM 22016</strain>
    </source>
</reference>
<dbReference type="GO" id="GO:0055085">
    <property type="term" value="P:transmembrane transport"/>
    <property type="evidence" value="ECO:0007669"/>
    <property type="project" value="InterPro"/>
</dbReference>
<keyword evidence="11" id="KW-1185">Reference proteome</keyword>
<gene>
    <name evidence="10" type="ORF">BJ978_001634</name>
</gene>
<dbReference type="InterPro" id="IPR000515">
    <property type="entry name" value="MetI-like"/>
</dbReference>
<feature type="transmembrane region" description="Helical" evidence="7">
    <location>
        <begin position="108"/>
        <end position="129"/>
    </location>
</feature>
<feature type="compositionally biased region" description="Low complexity" evidence="8">
    <location>
        <begin position="1"/>
        <end position="17"/>
    </location>
</feature>
<dbReference type="InterPro" id="IPR035906">
    <property type="entry name" value="MetI-like_sf"/>
</dbReference>
<feature type="transmembrane region" description="Helical" evidence="7">
    <location>
        <begin position="141"/>
        <end position="161"/>
    </location>
</feature>
<dbReference type="Pfam" id="PF00528">
    <property type="entry name" value="BPD_transp_1"/>
    <property type="match status" value="1"/>
</dbReference>
<evidence type="ECO:0000256" key="4">
    <source>
        <dbReference type="ARBA" id="ARBA00022692"/>
    </source>
</evidence>
<proteinExistence type="inferred from homology"/>
<evidence type="ECO:0000256" key="8">
    <source>
        <dbReference type="SAM" id="MobiDB-lite"/>
    </source>
</evidence>
<dbReference type="EMBL" id="JAMZDY010000001">
    <property type="protein sequence ID" value="MCP2370958.1"/>
    <property type="molecule type" value="Genomic_DNA"/>
</dbReference>
<organism evidence="10 11">
    <name type="scientific">Agromyces terreus</name>
    <dbReference type="NCBI Taxonomy" id="424795"/>
    <lineage>
        <taxon>Bacteria</taxon>
        <taxon>Bacillati</taxon>
        <taxon>Actinomycetota</taxon>
        <taxon>Actinomycetes</taxon>
        <taxon>Micrococcales</taxon>
        <taxon>Microbacteriaceae</taxon>
        <taxon>Agromyces</taxon>
    </lineage>
</organism>
<keyword evidence="2 7" id="KW-0813">Transport</keyword>
<evidence type="ECO:0000256" key="3">
    <source>
        <dbReference type="ARBA" id="ARBA00022475"/>
    </source>
</evidence>
<feature type="transmembrane region" description="Helical" evidence="7">
    <location>
        <begin position="220"/>
        <end position="241"/>
    </location>
</feature>
<feature type="transmembrane region" description="Helical" evidence="7">
    <location>
        <begin position="275"/>
        <end position="296"/>
    </location>
</feature>
<comment type="caution">
    <text evidence="10">The sequence shown here is derived from an EMBL/GenBank/DDBJ whole genome shotgun (WGS) entry which is preliminary data.</text>
</comment>
<protein>
    <submittedName>
        <fullName evidence="10">N,N'-diacetylchitobiose transport system permease protein</fullName>
    </submittedName>
</protein>
<comment type="similarity">
    <text evidence="7">Belongs to the binding-protein-dependent transport system permease family.</text>
</comment>
<evidence type="ECO:0000256" key="2">
    <source>
        <dbReference type="ARBA" id="ARBA00022448"/>
    </source>
</evidence>